<dbReference type="AlphaFoldDB" id="A0A1Q9C3W3"/>
<organism evidence="1 2">
    <name type="scientific">Symbiodinium microadriaticum</name>
    <name type="common">Dinoflagellate</name>
    <name type="synonym">Zooxanthella microadriatica</name>
    <dbReference type="NCBI Taxonomy" id="2951"/>
    <lineage>
        <taxon>Eukaryota</taxon>
        <taxon>Sar</taxon>
        <taxon>Alveolata</taxon>
        <taxon>Dinophyceae</taxon>
        <taxon>Suessiales</taxon>
        <taxon>Symbiodiniaceae</taxon>
        <taxon>Symbiodinium</taxon>
    </lineage>
</organism>
<name>A0A1Q9C3W3_SYMMI</name>
<sequence>MQGLFTGIFESFVHKTLSNGGDFHIRPVGDAAPVFVATLPQQNTREVDGQLPQLLQAAVSKPETYCRSTNPRVEVIDACFLDCSQTLHAFQITAGGTHKLNSKLFDDALSTVGGGIKSIKLYWVVLSEDFFGFGTKTKPDLGIDVTCTVLSLTAPKNPLSTRTSNKDSKALTMKESLLAFSKLRESENLGRRMCPQFLAQASGAFCL</sequence>
<dbReference type="OrthoDB" id="10514811at2759"/>
<dbReference type="EMBL" id="LSRX01001737">
    <property type="protein sequence ID" value="OLP77611.1"/>
    <property type="molecule type" value="Genomic_DNA"/>
</dbReference>
<evidence type="ECO:0000313" key="2">
    <source>
        <dbReference type="Proteomes" id="UP000186817"/>
    </source>
</evidence>
<accession>A0A1Q9C3W3</accession>
<proteinExistence type="predicted"/>
<gene>
    <name evidence="1" type="ORF">AK812_SmicGene42315</name>
</gene>
<evidence type="ECO:0000313" key="1">
    <source>
        <dbReference type="EMBL" id="OLP77611.1"/>
    </source>
</evidence>
<dbReference type="Proteomes" id="UP000186817">
    <property type="component" value="Unassembled WGS sequence"/>
</dbReference>
<comment type="caution">
    <text evidence="1">The sequence shown here is derived from an EMBL/GenBank/DDBJ whole genome shotgun (WGS) entry which is preliminary data.</text>
</comment>
<reference evidence="1 2" key="1">
    <citation type="submission" date="2016-02" db="EMBL/GenBank/DDBJ databases">
        <title>Genome analysis of coral dinoflagellate symbionts highlights evolutionary adaptations to a symbiotic lifestyle.</title>
        <authorList>
            <person name="Aranda M."/>
            <person name="Li Y."/>
            <person name="Liew Y.J."/>
            <person name="Baumgarten S."/>
            <person name="Simakov O."/>
            <person name="Wilson M."/>
            <person name="Piel J."/>
            <person name="Ashoor H."/>
            <person name="Bougouffa S."/>
            <person name="Bajic V.B."/>
            <person name="Ryu T."/>
            <person name="Ravasi T."/>
            <person name="Bayer T."/>
            <person name="Micklem G."/>
            <person name="Kim H."/>
            <person name="Bhak J."/>
            <person name="Lajeunesse T.C."/>
            <person name="Voolstra C.R."/>
        </authorList>
    </citation>
    <scope>NUCLEOTIDE SEQUENCE [LARGE SCALE GENOMIC DNA]</scope>
    <source>
        <strain evidence="1 2">CCMP2467</strain>
    </source>
</reference>
<protein>
    <submittedName>
        <fullName evidence="1">Uncharacterized protein</fullName>
    </submittedName>
</protein>
<keyword evidence="2" id="KW-1185">Reference proteome</keyword>